<dbReference type="PANTHER" id="PTHR48100">
    <property type="entry name" value="BROAD-SPECIFICITY PHOSPHATASE YOR283W-RELATED"/>
    <property type="match status" value="1"/>
</dbReference>
<name>A0A0D3JJT3_EMIH1</name>
<protein>
    <recommendedName>
        <fullName evidence="3">Phosphoglycerate mutase</fullName>
    </recommendedName>
</protein>
<dbReference type="GO" id="GO:0016791">
    <property type="term" value="F:phosphatase activity"/>
    <property type="evidence" value="ECO:0007669"/>
    <property type="project" value="TreeGrafter"/>
</dbReference>
<dbReference type="AlphaFoldDB" id="A0A0D3JJT3"/>
<dbReference type="HOGENOM" id="CLU_1051431_0_0_1"/>
<reference evidence="2" key="1">
    <citation type="journal article" date="2013" name="Nature">
        <title>Pan genome of the phytoplankton Emiliania underpins its global distribution.</title>
        <authorList>
            <person name="Read B.A."/>
            <person name="Kegel J."/>
            <person name="Klute M.J."/>
            <person name="Kuo A."/>
            <person name="Lefebvre S.C."/>
            <person name="Maumus F."/>
            <person name="Mayer C."/>
            <person name="Miller J."/>
            <person name="Monier A."/>
            <person name="Salamov A."/>
            <person name="Young J."/>
            <person name="Aguilar M."/>
            <person name="Claverie J.M."/>
            <person name="Frickenhaus S."/>
            <person name="Gonzalez K."/>
            <person name="Herman E.K."/>
            <person name="Lin Y.C."/>
            <person name="Napier J."/>
            <person name="Ogata H."/>
            <person name="Sarno A.F."/>
            <person name="Shmutz J."/>
            <person name="Schroeder D."/>
            <person name="de Vargas C."/>
            <person name="Verret F."/>
            <person name="von Dassow P."/>
            <person name="Valentin K."/>
            <person name="Van de Peer Y."/>
            <person name="Wheeler G."/>
            <person name="Dacks J.B."/>
            <person name="Delwiche C.F."/>
            <person name="Dyhrman S.T."/>
            <person name="Glockner G."/>
            <person name="John U."/>
            <person name="Richards T."/>
            <person name="Worden A.Z."/>
            <person name="Zhang X."/>
            <person name="Grigoriev I.V."/>
            <person name="Allen A.E."/>
            <person name="Bidle K."/>
            <person name="Borodovsky M."/>
            <person name="Bowler C."/>
            <person name="Brownlee C."/>
            <person name="Cock J.M."/>
            <person name="Elias M."/>
            <person name="Gladyshev V.N."/>
            <person name="Groth M."/>
            <person name="Guda C."/>
            <person name="Hadaegh A."/>
            <person name="Iglesias-Rodriguez M.D."/>
            <person name="Jenkins J."/>
            <person name="Jones B.M."/>
            <person name="Lawson T."/>
            <person name="Leese F."/>
            <person name="Lindquist E."/>
            <person name="Lobanov A."/>
            <person name="Lomsadze A."/>
            <person name="Malik S.B."/>
            <person name="Marsh M.E."/>
            <person name="Mackinder L."/>
            <person name="Mock T."/>
            <person name="Mueller-Roeber B."/>
            <person name="Pagarete A."/>
            <person name="Parker M."/>
            <person name="Probert I."/>
            <person name="Quesneville H."/>
            <person name="Raines C."/>
            <person name="Rensing S.A."/>
            <person name="Riano-Pachon D.M."/>
            <person name="Richier S."/>
            <person name="Rokitta S."/>
            <person name="Shiraiwa Y."/>
            <person name="Soanes D.M."/>
            <person name="van der Giezen M."/>
            <person name="Wahlund T.M."/>
            <person name="Williams B."/>
            <person name="Wilson W."/>
            <person name="Wolfe G."/>
            <person name="Wurch L.L."/>
        </authorList>
    </citation>
    <scope>NUCLEOTIDE SEQUENCE</scope>
</reference>
<keyword evidence="2" id="KW-1185">Reference proteome</keyword>
<reference evidence="1" key="2">
    <citation type="submission" date="2024-10" db="UniProtKB">
        <authorList>
            <consortium name="EnsemblProtists"/>
        </authorList>
    </citation>
    <scope>IDENTIFICATION</scope>
</reference>
<dbReference type="CDD" id="cd07067">
    <property type="entry name" value="HP_PGM_like"/>
    <property type="match status" value="1"/>
</dbReference>
<dbReference type="InterPro" id="IPR029033">
    <property type="entry name" value="His_PPase_superfam"/>
</dbReference>
<evidence type="ECO:0008006" key="3">
    <source>
        <dbReference type="Google" id="ProtNLM"/>
    </source>
</evidence>
<dbReference type="EnsemblProtists" id="EOD23768">
    <property type="protein sequence ID" value="EOD23768"/>
    <property type="gene ID" value="EMIHUDRAFT_443989"/>
</dbReference>
<organism evidence="1 2">
    <name type="scientific">Emiliania huxleyi (strain CCMP1516)</name>
    <dbReference type="NCBI Taxonomy" id="280463"/>
    <lineage>
        <taxon>Eukaryota</taxon>
        <taxon>Haptista</taxon>
        <taxon>Haptophyta</taxon>
        <taxon>Prymnesiophyceae</taxon>
        <taxon>Isochrysidales</taxon>
        <taxon>Noelaerhabdaceae</taxon>
        <taxon>Emiliania</taxon>
    </lineage>
</organism>
<evidence type="ECO:0000313" key="2">
    <source>
        <dbReference type="Proteomes" id="UP000013827"/>
    </source>
</evidence>
<accession>A0A0D3JJT3</accession>
<dbReference type="RefSeq" id="XP_005776197.1">
    <property type="nucleotide sequence ID" value="XM_005776140.1"/>
</dbReference>
<dbReference type="eggNOG" id="KOG4754">
    <property type="taxonomic scope" value="Eukaryota"/>
</dbReference>
<sequence length="265" mass="29690">MDKTTVGRLSNKYGDDGWPGKTSPYPWPIVVLNQFIREPSYYIVGFVWKLRGCCRSKKSKPPVLTNEPKQISSSSKTVLFIRHGQGDHNASLPGWNLVDPPLNATGLGQARDLHERLGGTSGPLKDVEVVLVSPLTRAFQTAQGAFGHGPAFQNREPTLKPKWVVCPLLRERMGAPCDEGRPKAQLAMTMPEMKEMEGFDTMKPDVWWTPHFEFGLYDRIAELEEQILSRPESTIAVVGHGGLFTRILGYHLHNCGHQWTSWDAD</sequence>
<dbReference type="PaxDb" id="2903-EOD23768"/>
<dbReference type="InterPro" id="IPR050275">
    <property type="entry name" value="PGM_Phosphatase"/>
</dbReference>
<dbReference type="Proteomes" id="UP000013827">
    <property type="component" value="Unassembled WGS sequence"/>
</dbReference>
<dbReference type="PANTHER" id="PTHR48100:SF1">
    <property type="entry name" value="HISTIDINE PHOSPHATASE FAMILY PROTEIN-RELATED"/>
    <property type="match status" value="1"/>
</dbReference>
<dbReference type="Gene3D" id="3.40.50.1240">
    <property type="entry name" value="Phosphoglycerate mutase-like"/>
    <property type="match status" value="1"/>
</dbReference>
<dbReference type="KEGG" id="ehx:EMIHUDRAFT_443989"/>
<proteinExistence type="predicted"/>
<dbReference type="SMART" id="SM00855">
    <property type="entry name" value="PGAM"/>
    <property type="match status" value="1"/>
</dbReference>
<dbReference type="InterPro" id="IPR013078">
    <property type="entry name" value="His_Pase_superF_clade-1"/>
</dbReference>
<dbReference type="SUPFAM" id="SSF53254">
    <property type="entry name" value="Phosphoglycerate mutase-like"/>
    <property type="match status" value="1"/>
</dbReference>
<dbReference type="Pfam" id="PF00300">
    <property type="entry name" value="His_Phos_1"/>
    <property type="match status" value="1"/>
</dbReference>
<evidence type="ECO:0000313" key="1">
    <source>
        <dbReference type="EnsemblProtists" id="EOD23768"/>
    </source>
</evidence>
<dbReference type="GO" id="GO:0005737">
    <property type="term" value="C:cytoplasm"/>
    <property type="evidence" value="ECO:0007669"/>
    <property type="project" value="TreeGrafter"/>
</dbReference>
<dbReference type="GeneID" id="17269313"/>